<evidence type="ECO:0000256" key="3">
    <source>
        <dbReference type="ARBA" id="ARBA00022786"/>
    </source>
</evidence>
<evidence type="ECO:0000256" key="1">
    <source>
        <dbReference type="ARBA" id="ARBA00004906"/>
    </source>
</evidence>
<keyword evidence="2" id="KW-0677">Repeat</keyword>
<accession>A0A3B0SPU8</accession>
<sequence length="523" mass="56130">MTGRILKIYATLAFSVLVAACASSVQPAVTSPPPKATTTTVAPATNPDPPLDTVVKLPEQNIVVPAEPPPDPITVSPGLDVEALVNGAPAGTAFIFEPGTYRGVSIKPKDAMSFVAQPGAIFNGSEIIDSFVQQGNVWVATGITAQGRVHGECIAEAPMCSAPEDIYIDSVLSQQVEQANAVGPGTFHIDYESDTLTIGDDPTGRVVELSTTQFAFSGTASDITIDGFVIEKFANPAQTGAIQSMDNRGLGRRWRIANNEVRLNHGVGIKVGAESLVEQNRVYENGQLGIGTGPNGFDNIIRDNEVYANTTIGFVPGYETGGMKLTTQARLLVERNYVYANAGPGIWVDIDNIDVTVADNIVEDNFGPGIFHEISYRAIIRDNTVTGNGFGWTQWVYGAGILVAHSRNVLVTGNTVKDNRLGVIGLQQDRGTGAYGARELRNLLVSDNIIVAKEGSSGIAEDIGNDAVFSDWNNRFELNTYYLTTDEYFLWMGKTLDFTDWNSLGNDEEGTIFNFDSFIDGSP</sequence>
<dbReference type="PROSITE" id="PS51257">
    <property type="entry name" value="PROKAR_LIPOPROTEIN"/>
    <property type="match status" value="1"/>
</dbReference>
<gene>
    <name evidence="6" type="ORF">MNBD_ACTINO02-844</name>
</gene>
<dbReference type="AlphaFoldDB" id="A0A3B0SPU8"/>
<dbReference type="Pfam" id="PF13229">
    <property type="entry name" value="Beta_helix"/>
    <property type="match status" value="1"/>
</dbReference>
<dbReference type="InterPro" id="IPR039448">
    <property type="entry name" value="Beta_helix"/>
</dbReference>
<dbReference type="SMART" id="SM00710">
    <property type="entry name" value="PbH1"/>
    <property type="match status" value="6"/>
</dbReference>
<protein>
    <recommendedName>
        <fullName evidence="5">Right handed beta helix domain-containing protein</fullName>
    </recommendedName>
</protein>
<reference evidence="6" key="1">
    <citation type="submission" date="2018-06" db="EMBL/GenBank/DDBJ databases">
        <authorList>
            <person name="Zhirakovskaya E."/>
        </authorList>
    </citation>
    <scope>NUCLEOTIDE SEQUENCE</scope>
</reference>
<evidence type="ECO:0000256" key="2">
    <source>
        <dbReference type="ARBA" id="ARBA00022737"/>
    </source>
</evidence>
<dbReference type="PANTHER" id="PTHR22990">
    <property type="entry name" value="F-BOX ONLY PROTEIN"/>
    <property type="match status" value="1"/>
</dbReference>
<dbReference type="SUPFAM" id="SSF51126">
    <property type="entry name" value="Pectin lyase-like"/>
    <property type="match status" value="1"/>
</dbReference>
<dbReference type="InterPro" id="IPR051550">
    <property type="entry name" value="SCF-Subunits/Alg-Epimerases"/>
</dbReference>
<dbReference type="InterPro" id="IPR011050">
    <property type="entry name" value="Pectin_lyase_fold/virulence"/>
</dbReference>
<proteinExistence type="predicted"/>
<dbReference type="Gene3D" id="2.160.20.10">
    <property type="entry name" value="Single-stranded right-handed beta-helix, Pectin lyase-like"/>
    <property type="match status" value="1"/>
</dbReference>
<keyword evidence="3" id="KW-0833">Ubl conjugation pathway</keyword>
<name>A0A3B0SPU8_9ZZZZ</name>
<dbReference type="NCBIfam" id="TIGR03804">
    <property type="entry name" value="para_beta_helix"/>
    <property type="match status" value="1"/>
</dbReference>
<feature type="domain" description="Right handed beta helix" evidence="5">
    <location>
        <begin position="250"/>
        <end position="416"/>
    </location>
</feature>
<comment type="pathway">
    <text evidence="1">Protein modification; protein ubiquitination.</text>
</comment>
<feature type="compositionally biased region" description="Low complexity" evidence="4">
    <location>
        <begin position="36"/>
        <end position="45"/>
    </location>
</feature>
<feature type="region of interest" description="Disordered" evidence="4">
    <location>
        <begin position="27"/>
        <end position="49"/>
    </location>
</feature>
<dbReference type="EMBL" id="UOEK01000402">
    <property type="protein sequence ID" value="VAW07488.1"/>
    <property type="molecule type" value="Genomic_DNA"/>
</dbReference>
<evidence type="ECO:0000313" key="6">
    <source>
        <dbReference type="EMBL" id="VAW07488.1"/>
    </source>
</evidence>
<dbReference type="InterPro" id="IPR006626">
    <property type="entry name" value="PbH1"/>
</dbReference>
<evidence type="ECO:0000259" key="5">
    <source>
        <dbReference type="Pfam" id="PF13229"/>
    </source>
</evidence>
<dbReference type="PANTHER" id="PTHR22990:SF15">
    <property type="entry name" value="F-BOX ONLY PROTEIN 10"/>
    <property type="match status" value="1"/>
</dbReference>
<evidence type="ECO:0000256" key="4">
    <source>
        <dbReference type="SAM" id="MobiDB-lite"/>
    </source>
</evidence>
<dbReference type="InterPro" id="IPR022441">
    <property type="entry name" value="Para_beta_helix_rpt-2"/>
</dbReference>
<dbReference type="InterPro" id="IPR012334">
    <property type="entry name" value="Pectin_lyas_fold"/>
</dbReference>
<organism evidence="6">
    <name type="scientific">hydrothermal vent metagenome</name>
    <dbReference type="NCBI Taxonomy" id="652676"/>
    <lineage>
        <taxon>unclassified sequences</taxon>
        <taxon>metagenomes</taxon>
        <taxon>ecological metagenomes</taxon>
    </lineage>
</organism>